<dbReference type="AlphaFoldDB" id="A0AAN9UWW7"/>
<keyword evidence="8" id="KW-0521">NADP</keyword>
<gene>
    <name evidence="13" type="ORF">SLS62_001006</name>
</gene>
<comment type="similarity">
    <text evidence="4">Belongs to the FMO family.</text>
</comment>
<comment type="catalytic activity">
    <reaction evidence="10">
        <text>L-ornithine + NADPH + O2 = N(5)-hydroxy-L-ornithine + NADP(+) + H2O</text>
        <dbReference type="Rhea" id="RHEA:41508"/>
        <dbReference type="ChEBI" id="CHEBI:15377"/>
        <dbReference type="ChEBI" id="CHEBI:15379"/>
        <dbReference type="ChEBI" id="CHEBI:46911"/>
        <dbReference type="ChEBI" id="CHEBI:57783"/>
        <dbReference type="ChEBI" id="CHEBI:58349"/>
        <dbReference type="ChEBI" id="CHEBI:78275"/>
        <dbReference type="EC" id="1.14.13.196"/>
    </reaction>
</comment>
<dbReference type="Proteomes" id="UP001320420">
    <property type="component" value="Unassembled WGS sequence"/>
</dbReference>
<keyword evidence="9" id="KW-0560">Oxidoreductase</keyword>
<evidence type="ECO:0000313" key="14">
    <source>
        <dbReference type="Proteomes" id="UP001320420"/>
    </source>
</evidence>
<evidence type="ECO:0000256" key="6">
    <source>
        <dbReference type="ARBA" id="ARBA00022630"/>
    </source>
</evidence>
<evidence type="ECO:0000256" key="12">
    <source>
        <dbReference type="SAM" id="MobiDB-lite"/>
    </source>
</evidence>
<dbReference type="GO" id="GO:0004499">
    <property type="term" value="F:N,N-dimethylaniline monooxygenase activity"/>
    <property type="evidence" value="ECO:0007669"/>
    <property type="project" value="InterPro"/>
</dbReference>
<keyword evidence="6" id="KW-0285">Flavoprotein</keyword>
<reference evidence="13 14" key="1">
    <citation type="submission" date="2024-02" db="EMBL/GenBank/DDBJ databases">
        <title>De novo assembly and annotation of 12 fungi associated with fruit tree decline syndrome in Ontario, Canada.</title>
        <authorList>
            <person name="Sulman M."/>
            <person name="Ellouze W."/>
            <person name="Ilyukhin E."/>
        </authorList>
    </citation>
    <scope>NUCLEOTIDE SEQUENCE [LARGE SCALE GENOMIC DNA]</scope>
    <source>
        <strain evidence="13 14">M11/M66-122</strain>
    </source>
</reference>
<keyword evidence="14" id="KW-1185">Reference proteome</keyword>
<dbReference type="PANTHER" id="PTHR23023">
    <property type="entry name" value="DIMETHYLANILINE MONOOXYGENASE"/>
    <property type="match status" value="1"/>
</dbReference>
<accession>A0AAN9UWW7</accession>
<dbReference type="GO" id="GO:0050660">
    <property type="term" value="F:flavin adenine dinucleotide binding"/>
    <property type="evidence" value="ECO:0007669"/>
    <property type="project" value="InterPro"/>
</dbReference>
<dbReference type="InterPro" id="IPR050346">
    <property type="entry name" value="FMO-like"/>
</dbReference>
<comment type="pathway">
    <text evidence="2">Siderophore biosynthesis.</text>
</comment>
<comment type="similarity">
    <text evidence="3">Belongs to the lysine N(6)-hydroxylase/L-ornithine N(5)-oxygenase family.</text>
</comment>
<evidence type="ECO:0000256" key="5">
    <source>
        <dbReference type="ARBA" id="ARBA00012881"/>
    </source>
</evidence>
<evidence type="ECO:0000256" key="3">
    <source>
        <dbReference type="ARBA" id="ARBA00007588"/>
    </source>
</evidence>
<evidence type="ECO:0000256" key="7">
    <source>
        <dbReference type="ARBA" id="ARBA00022827"/>
    </source>
</evidence>
<dbReference type="Pfam" id="PF00743">
    <property type="entry name" value="FMO-like"/>
    <property type="match status" value="1"/>
</dbReference>
<dbReference type="Gene3D" id="3.50.50.60">
    <property type="entry name" value="FAD/NAD(P)-binding domain"/>
    <property type="match status" value="1"/>
</dbReference>
<dbReference type="InterPro" id="IPR020946">
    <property type="entry name" value="Flavin_mOase-like"/>
</dbReference>
<evidence type="ECO:0000313" key="13">
    <source>
        <dbReference type="EMBL" id="KAK7756990.1"/>
    </source>
</evidence>
<name>A0AAN9UWW7_9PEZI</name>
<organism evidence="13 14">
    <name type="scientific">Diatrype stigma</name>
    <dbReference type="NCBI Taxonomy" id="117547"/>
    <lineage>
        <taxon>Eukaryota</taxon>
        <taxon>Fungi</taxon>
        <taxon>Dikarya</taxon>
        <taxon>Ascomycota</taxon>
        <taxon>Pezizomycotina</taxon>
        <taxon>Sordariomycetes</taxon>
        <taxon>Xylariomycetidae</taxon>
        <taxon>Xylariales</taxon>
        <taxon>Diatrypaceae</taxon>
        <taxon>Diatrype</taxon>
    </lineage>
</organism>
<dbReference type="InterPro" id="IPR036188">
    <property type="entry name" value="FAD/NAD-bd_sf"/>
</dbReference>
<dbReference type="EC" id="1.14.13.196" evidence="5"/>
<dbReference type="GO" id="GO:0050661">
    <property type="term" value="F:NADP binding"/>
    <property type="evidence" value="ECO:0007669"/>
    <property type="project" value="InterPro"/>
</dbReference>
<protein>
    <recommendedName>
        <fullName evidence="5">L-ornithine N(5)-monooxygenase [NAD(P)H]</fullName>
        <ecNumber evidence="5">1.14.13.196</ecNumber>
    </recommendedName>
</protein>
<dbReference type="InterPro" id="IPR025700">
    <property type="entry name" value="Lys/Orn_oxygenase"/>
</dbReference>
<evidence type="ECO:0000256" key="8">
    <source>
        <dbReference type="ARBA" id="ARBA00022857"/>
    </source>
</evidence>
<evidence type="ECO:0000256" key="4">
    <source>
        <dbReference type="ARBA" id="ARBA00009183"/>
    </source>
</evidence>
<dbReference type="Pfam" id="PF13434">
    <property type="entry name" value="Lys_Orn_oxgnase"/>
    <property type="match status" value="1"/>
</dbReference>
<dbReference type="EMBL" id="JAKJXP020000004">
    <property type="protein sequence ID" value="KAK7756990.1"/>
    <property type="molecule type" value="Genomic_DNA"/>
</dbReference>
<evidence type="ECO:0000256" key="10">
    <source>
        <dbReference type="ARBA" id="ARBA00047598"/>
    </source>
</evidence>
<comment type="caution">
    <text evidence="13">The sequence shown here is derived from an EMBL/GenBank/DDBJ whole genome shotgun (WGS) entry which is preliminary data.</text>
</comment>
<sequence length="572" mass="63016">MEPERVDVVVVGAGWNGLISAKTYLEFVPDANVLILDDQATIGGVWSAAKIYQSLFAQIKIGQFEYSFYPMKRENITDDGYIGASTIHSYLNDFARDFDLVRRTRLRTRVAKVERREDGMWQLEVEVDEESSSGSGPQHRSATTTTTTRLIETPRLIYATGATSHPVLPRWPRSPDFAVPVVHSSDIGLHQAALRRAKRATVVGAAKSAYDVVFLLLSEGVQVDWLIREDGTGPLAIMPPRIGLLNTLDVAATGVVAAFSANIMKAHTTSHRLLHGWWLGRLLVSVFWRWLTWVAALHAGYGRSANARKLTPEPVGSGIHWANAGLGTASVPDFWKVFHAGNCTVHRTAIATLGADGAPRRITLRNGTVLEDSDYLILCTGFDKSYHQFDAKLQAACGLIPPSGADITEVKRWNALEADAERTVDALLPGLTTPPSGLRAVADPVPERGDGESQSPVLHGPSLHYRRLVVPAMAAAGDRSVFFPGFIHTIYTPLVSEVQALWGVAFMLGLVELPARPDMEREVAEWNVWTRKRYLAQGRKHAYAIYDFFAVSAAPPFPVHLTWRVFPWPMGD</sequence>
<evidence type="ECO:0000256" key="11">
    <source>
        <dbReference type="ARBA" id="ARBA00049248"/>
    </source>
</evidence>
<comment type="cofactor">
    <cofactor evidence="1">
        <name>FAD</name>
        <dbReference type="ChEBI" id="CHEBI:57692"/>
    </cofactor>
</comment>
<evidence type="ECO:0000256" key="2">
    <source>
        <dbReference type="ARBA" id="ARBA00004924"/>
    </source>
</evidence>
<proteinExistence type="inferred from homology"/>
<evidence type="ECO:0000256" key="9">
    <source>
        <dbReference type="ARBA" id="ARBA00023002"/>
    </source>
</evidence>
<evidence type="ECO:0000256" key="1">
    <source>
        <dbReference type="ARBA" id="ARBA00001974"/>
    </source>
</evidence>
<comment type="catalytic activity">
    <reaction evidence="11">
        <text>L-ornithine + NADH + O2 = N(5)-hydroxy-L-ornithine + NAD(+) + H2O</text>
        <dbReference type="Rhea" id="RHEA:41512"/>
        <dbReference type="ChEBI" id="CHEBI:15377"/>
        <dbReference type="ChEBI" id="CHEBI:15379"/>
        <dbReference type="ChEBI" id="CHEBI:46911"/>
        <dbReference type="ChEBI" id="CHEBI:57540"/>
        <dbReference type="ChEBI" id="CHEBI:57945"/>
        <dbReference type="ChEBI" id="CHEBI:78275"/>
        <dbReference type="EC" id="1.14.13.196"/>
    </reaction>
</comment>
<dbReference type="SUPFAM" id="SSF51905">
    <property type="entry name" value="FAD/NAD(P)-binding domain"/>
    <property type="match status" value="1"/>
</dbReference>
<feature type="region of interest" description="Disordered" evidence="12">
    <location>
        <begin position="127"/>
        <end position="146"/>
    </location>
</feature>
<keyword evidence="7" id="KW-0274">FAD</keyword>